<evidence type="ECO:0000313" key="3">
    <source>
        <dbReference type="EMBL" id="QHU13680.1"/>
    </source>
</evidence>
<reference evidence="3" key="1">
    <citation type="journal article" date="2020" name="Nature">
        <title>Giant virus diversity and host interactions through global metagenomics.</title>
        <authorList>
            <person name="Schulz F."/>
            <person name="Roux S."/>
            <person name="Paez-Espino D."/>
            <person name="Jungbluth S."/>
            <person name="Walsh D.A."/>
            <person name="Denef V.J."/>
            <person name="McMahon K.D."/>
            <person name="Konstantinidis K.T."/>
            <person name="Eloe-Fadrosh E.A."/>
            <person name="Kyrpides N.C."/>
            <person name="Woyke T."/>
        </authorList>
    </citation>
    <scope>NUCLEOTIDE SEQUENCE</scope>
    <source>
        <strain evidence="3">GVMAG-S-1101178-73</strain>
    </source>
</reference>
<feature type="region of interest" description="Disordered" evidence="1">
    <location>
        <begin position="43"/>
        <end position="66"/>
    </location>
</feature>
<keyword evidence="2" id="KW-0472">Membrane</keyword>
<evidence type="ECO:0000256" key="1">
    <source>
        <dbReference type="SAM" id="MobiDB-lite"/>
    </source>
</evidence>
<feature type="transmembrane region" description="Helical" evidence="2">
    <location>
        <begin position="20"/>
        <end position="36"/>
    </location>
</feature>
<dbReference type="AlphaFoldDB" id="A0A6C0KA34"/>
<keyword evidence="2" id="KW-0812">Transmembrane</keyword>
<organism evidence="3">
    <name type="scientific">viral metagenome</name>
    <dbReference type="NCBI Taxonomy" id="1070528"/>
    <lineage>
        <taxon>unclassified sequences</taxon>
        <taxon>metagenomes</taxon>
        <taxon>organismal metagenomes</taxon>
    </lineage>
</organism>
<feature type="compositionally biased region" description="Basic residues" evidence="1">
    <location>
        <begin position="52"/>
        <end position="66"/>
    </location>
</feature>
<accession>A0A6C0KA34</accession>
<evidence type="ECO:0000256" key="2">
    <source>
        <dbReference type="SAM" id="Phobius"/>
    </source>
</evidence>
<proteinExistence type="predicted"/>
<dbReference type="EMBL" id="MN740823">
    <property type="protein sequence ID" value="QHU13680.1"/>
    <property type="molecule type" value="Genomic_DNA"/>
</dbReference>
<keyword evidence="2" id="KW-1133">Transmembrane helix</keyword>
<name>A0A6C0KA34_9ZZZZ</name>
<protein>
    <submittedName>
        <fullName evidence="3">Uncharacterized protein</fullName>
    </submittedName>
</protein>
<sequence>MSNNKPAIRKRPRSVGGVNLTPLISALLLAGIKLALEQKKKAKASKAAKAAKGSKAKTASGRRKTI</sequence>